<dbReference type="InterPro" id="IPR001584">
    <property type="entry name" value="Integrase_cat-core"/>
</dbReference>
<dbReference type="GO" id="GO:0015074">
    <property type="term" value="P:DNA integration"/>
    <property type="evidence" value="ECO:0007669"/>
    <property type="project" value="InterPro"/>
</dbReference>
<protein>
    <recommendedName>
        <fullName evidence="2">Integrase catalytic domain-containing protein</fullName>
    </recommendedName>
</protein>
<name>A0A369TA60_9PROT</name>
<dbReference type="RefSeq" id="WP_114581717.1">
    <property type="nucleotide sequence ID" value="NZ_QPMH01000006.1"/>
</dbReference>
<reference evidence="3 4" key="1">
    <citation type="submission" date="2018-07" db="EMBL/GenBank/DDBJ databases">
        <title>Venubactetium sediminum gen. nov., sp. nov., isolated from a marine solar saltern.</title>
        <authorList>
            <person name="Wang S."/>
        </authorList>
    </citation>
    <scope>NUCLEOTIDE SEQUENCE [LARGE SCALE GENOMIC DNA]</scope>
    <source>
        <strain evidence="3 4">WD2A32</strain>
    </source>
</reference>
<feature type="compositionally biased region" description="Basic and acidic residues" evidence="1">
    <location>
        <begin position="56"/>
        <end position="67"/>
    </location>
</feature>
<evidence type="ECO:0000313" key="3">
    <source>
        <dbReference type="EMBL" id="RDD62203.1"/>
    </source>
</evidence>
<feature type="domain" description="Integrase catalytic" evidence="2">
    <location>
        <begin position="16"/>
        <end position="66"/>
    </location>
</feature>
<dbReference type="Proteomes" id="UP000253941">
    <property type="component" value="Unassembled WGS sequence"/>
</dbReference>
<evidence type="ECO:0000259" key="2">
    <source>
        <dbReference type="Pfam" id="PF13683"/>
    </source>
</evidence>
<evidence type="ECO:0000313" key="4">
    <source>
        <dbReference type="Proteomes" id="UP000253941"/>
    </source>
</evidence>
<organism evidence="3 4">
    <name type="scientific">Ferruginivarius sediminum</name>
    <dbReference type="NCBI Taxonomy" id="2661937"/>
    <lineage>
        <taxon>Bacteria</taxon>
        <taxon>Pseudomonadati</taxon>
        <taxon>Pseudomonadota</taxon>
        <taxon>Alphaproteobacteria</taxon>
        <taxon>Rhodospirillales</taxon>
        <taxon>Rhodospirillaceae</taxon>
        <taxon>Ferruginivarius</taxon>
    </lineage>
</organism>
<feature type="compositionally biased region" description="Gly residues" evidence="1">
    <location>
        <begin position="7"/>
        <end position="16"/>
    </location>
</feature>
<accession>A0A369TA60</accession>
<sequence>MASFPPGCGGRNGSGSPGTPTQNAFIESQNRRFPNECLNEAVFANLANAGAPIARRRPDDNKVRPQS</sequence>
<keyword evidence="4" id="KW-1185">Reference proteome</keyword>
<feature type="region of interest" description="Disordered" evidence="1">
    <location>
        <begin position="48"/>
        <end position="67"/>
    </location>
</feature>
<comment type="caution">
    <text evidence="3">The sequence shown here is derived from an EMBL/GenBank/DDBJ whole genome shotgun (WGS) entry which is preliminary data.</text>
</comment>
<dbReference type="PANTHER" id="PTHR47515">
    <property type="entry name" value="LOW CALCIUM RESPONSE LOCUS PROTEIN T"/>
    <property type="match status" value="1"/>
</dbReference>
<evidence type="ECO:0000256" key="1">
    <source>
        <dbReference type="SAM" id="MobiDB-lite"/>
    </source>
</evidence>
<proteinExistence type="predicted"/>
<dbReference type="AlphaFoldDB" id="A0A369TA60"/>
<dbReference type="EMBL" id="QPMH01000006">
    <property type="protein sequence ID" value="RDD62203.1"/>
    <property type="molecule type" value="Genomic_DNA"/>
</dbReference>
<feature type="region of interest" description="Disordered" evidence="1">
    <location>
        <begin position="1"/>
        <end position="25"/>
    </location>
</feature>
<gene>
    <name evidence="3" type="ORF">DRB17_08170</name>
</gene>
<dbReference type="Pfam" id="PF13683">
    <property type="entry name" value="rve_3"/>
    <property type="match status" value="1"/>
</dbReference>
<dbReference type="PANTHER" id="PTHR47515:SF1">
    <property type="entry name" value="BLR2054 PROTEIN"/>
    <property type="match status" value="1"/>
</dbReference>